<protein>
    <submittedName>
        <fullName evidence="2">Uncharacterized protein</fullName>
    </submittedName>
</protein>
<gene>
    <name evidence="2" type="ORF">GUJ93_ZPchr0004g40152</name>
</gene>
<evidence type="ECO:0000256" key="1">
    <source>
        <dbReference type="SAM" id="MobiDB-lite"/>
    </source>
</evidence>
<evidence type="ECO:0000313" key="3">
    <source>
        <dbReference type="Proteomes" id="UP000729402"/>
    </source>
</evidence>
<organism evidence="2 3">
    <name type="scientific">Zizania palustris</name>
    <name type="common">Northern wild rice</name>
    <dbReference type="NCBI Taxonomy" id="103762"/>
    <lineage>
        <taxon>Eukaryota</taxon>
        <taxon>Viridiplantae</taxon>
        <taxon>Streptophyta</taxon>
        <taxon>Embryophyta</taxon>
        <taxon>Tracheophyta</taxon>
        <taxon>Spermatophyta</taxon>
        <taxon>Magnoliopsida</taxon>
        <taxon>Liliopsida</taxon>
        <taxon>Poales</taxon>
        <taxon>Poaceae</taxon>
        <taxon>BOP clade</taxon>
        <taxon>Oryzoideae</taxon>
        <taxon>Oryzeae</taxon>
        <taxon>Zizaniinae</taxon>
        <taxon>Zizania</taxon>
    </lineage>
</organism>
<sequence>MAPKVGTRPRGPLEPAKSGGSPESHRLYGGHCVEVLAPYLVENLKHSMARNPSGSLCEPDQSTLRNTEFVGLLFKSRGLILRSQEVSPKALNLRRRCYFKSHSLILRRQEVSPKALNLQRGFFFKSHSLILRRLEVSLKSLNLQRGCGCNLVGLILRILEVLPKSLNLQRGCGHYLAGLGCFAPRYLHSLFGLLLPLGSFRSLVVKVFLTLHREALFMVYGNAGTMKQCEGLRKKKQKNFL</sequence>
<reference evidence="2" key="1">
    <citation type="journal article" date="2021" name="bioRxiv">
        <title>Whole Genome Assembly and Annotation of Northern Wild Rice, Zizania palustris L., Supports a Whole Genome Duplication in the Zizania Genus.</title>
        <authorList>
            <person name="Haas M."/>
            <person name="Kono T."/>
            <person name="Macchietto M."/>
            <person name="Millas R."/>
            <person name="McGilp L."/>
            <person name="Shao M."/>
            <person name="Duquette J."/>
            <person name="Hirsch C.N."/>
            <person name="Kimball J."/>
        </authorList>
    </citation>
    <scope>NUCLEOTIDE SEQUENCE</scope>
    <source>
        <tissue evidence="2">Fresh leaf tissue</tissue>
    </source>
</reference>
<dbReference type="Proteomes" id="UP000729402">
    <property type="component" value="Unassembled WGS sequence"/>
</dbReference>
<reference evidence="2" key="2">
    <citation type="submission" date="2021-02" db="EMBL/GenBank/DDBJ databases">
        <authorList>
            <person name="Kimball J.A."/>
            <person name="Haas M.W."/>
            <person name="Macchietto M."/>
            <person name="Kono T."/>
            <person name="Duquette J."/>
            <person name="Shao M."/>
        </authorList>
    </citation>
    <scope>NUCLEOTIDE SEQUENCE</scope>
    <source>
        <tissue evidence="2">Fresh leaf tissue</tissue>
    </source>
</reference>
<feature type="region of interest" description="Disordered" evidence="1">
    <location>
        <begin position="1"/>
        <end position="24"/>
    </location>
</feature>
<accession>A0A8J5S6G5</accession>
<name>A0A8J5S6G5_ZIZPA</name>
<evidence type="ECO:0000313" key="2">
    <source>
        <dbReference type="EMBL" id="KAG8065413.1"/>
    </source>
</evidence>
<proteinExistence type="predicted"/>
<keyword evidence="3" id="KW-1185">Reference proteome</keyword>
<dbReference type="AlphaFoldDB" id="A0A8J5S6G5"/>
<comment type="caution">
    <text evidence="2">The sequence shown here is derived from an EMBL/GenBank/DDBJ whole genome shotgun (WGS) entry which is preliminary data.</text>
</comment>
<dbReference type="EMBL" id="JAAALK010000285">
    <property type="protein sequence ID" value="KAG8065413.1"/>
    <property type="molecule type" value="Genomic_DNA"/>
</dbReference>